<gene>
    <name evidence="6" type="ORF">LY01_02284</name>
</gene>
<feature type="transmembrane region" description="Helical" evidence="4">
    <location>
        <begin position="7"/>
        <end position="28"/>
    </location>
</feature>
<dbReference type="InterPro" id="IPR012338">
    <property type="entry name" value="Beta-lactam/transpept-like"/>
</dbReference>
<dbReference type="InterPro" id="IPR000871">
    <property type="entry name" value="Beta-lactam_class-A"/>
</dbReference>
<dbReference type="RefSeq" id="WP_104515960.1">
    <property type="nucleotide sequence ID" value="NZ_MQVW01000002.1"/>
</dbReference>
<dbReference type="GO" id="GO:0030655">
    <property type="term" value="P:beta-lactam antibiotic catabolic process"/>
    <property type="evidence" value="ECO:0007669"/>
    <property type="project" value="InterPro"/>
</dbReference>
<evidence type="ECO:0000256" key="4">
    <source>
        <dbReference type="SAM" id="Phobius"/>
    </source>
</evidence>
<comment type="caution">
    <text evidence="6">The sequence shown here is derived from an EMBL/GenBank/DDBJ whole genome shotgun (WGS) entry which is preliminary data.</text>
</comment>
<dbReference type="GO" id="GO:0008800">
    <property type="term" value="F:beta-lactamase activity"/>
    <property type="evidence" value="ECO:0007669"/>
    <property type="project" value="UniProtKB-EC"/>
</dbReference>
<keyword evidence="6" id="KW-0121">Carboxypeptidase</keyword>
<evidence type="ECO:0000313" key="7">
    <source>
        <dbReference type="Proteomes" id="UP000239002"/>
    </source>
</evidence>
<keyword evidence="4" id="KW-0472">Membrane</keyword>
<keyword evidence="6" id="KW-0378">Hydrolase</keyword>
<evidence type="ECO:0000259" key="5">
    <source>
        <dbReference type="Pfam" id="PF13354"/>
    </source>
</evidence>
<dbReference type="PANTHER" id="PTHR35333">
    <property type="entry name" value="BETA-LACTAMASE"/>
    <property type="match status" value="1"/>
</dbReference>
<evidence type="ECO:0000256" key="1">
    <source>
        <dbReference type="ARBA" id="ARBA00001526"/>
    </source>
</evidence>
<evidence type="ECO:0000313" key="6">
    <source>
        <dbReference type="EMBL" id="PPK94062.1"/>
    </source>
</evidence>
<keyword evidence="7" id="KW-1185">Reference proteome</keyword>
<evidence type="ECO:0000256" key="2">
    <source>
        <dbReference type="ARBA" id="ARBA00009009"/>
    </source>
</evidence>
<organism evidence="6 7">
    <name type="scientific">Nonlabens xylanidelens</name>
    <dbReference type="NCBI Taxonomy" id="191564"/>
    <lineage>
        <taxon>Bacteria</taxon>
        <taxon>Pseudomonadati</taxon>
        <taxon>Bacteroidota</taxon>
        <taxon>Flavobacteriia</taxon>
        <taxon>Flavobacteriales</taxon>
        <taxon>Flavobacteriaceae</taxon>
        <taxon>Nonlabens</taxon>
    </lineage>
</organism>
<proteinExistence type="inferred from homology"/>
<name>A0A2S6IIL9_9FLAO</name>
<dbReference type="Proteomes" id="UP000239002">
    <property type="component" value="Unassembled WGS sequence"/>
</dbReference>
<dbReference type="GO" id="GO:0004180">
    <property type="term" value="F:carboxypeptidase activity"/>
    <property type="evidence" value="ECO:0007669"/>
    <property type="project" value="UniProtKB-KW"/>
</dbReference>
<feature type="domain" description="Beta-lactamase class A catalytic" evidence="5">
    <location>
        <begin position="57"/>
        <end position="170"/>
    </location>
</feature>
<comment type="similarity">
    <text evidence="2">Belongs to the class-A beta-lactamase family.</text>
</comment>
<comment type="catalytic activity">
    <reaction evidence="1">
        <text>a beta-lactam + H2O = a substituted beta-amino acid</text>
        <dbReference type="Rhea" id="RHEA:20401"/>
        <dbReference type="ChEBI" id="CHEBI:15377"/>
        <dbReference type="ChEBI" id="CHEBI:35627"/>
        <dbReference type="ChEBI" id="CHEBI:140347"/>
        <dbReference type="EC" id="3.5.2.6"/>
    </reaction>
</comment>
<keyword evidence="6" id="KW-0645">Protease</keyword>
<accession>A0A2S6IIL9</accession>
<dbReference type="EC" id="3.5.2.6" evidence="3"/>
<evidence type="ECO:0000256" key="3">
    <source>
        <dbReference type="ARBA" id="ARBA00012865"/>
    </source>
</evidence>
<dbReference type="AlphaFoldDB" id="A0A2S6IIL9"/>
<dbReference type="GO" id="GO:0046677">
    <property type="term" value="P:response to antibiotic"/>
    <property type="evidence" value="ECO:0007669"/>
    <property type="project" value="InterPro"/>
</dbReference>
<dbReference type="EMBL" id="PTJE01000005">
    <property type="protein sequence ID" value="PPK94062.1"/>
    <property type="molecule type" value="Genomic_DNA"/>
</dbReference>
<protein>
    <recommendedName>
        <fullName evidence="3">beta-lactamase</fullName>
        <ecNumber evidence="3">3.5.2.6</ecNumber>
    </recommendedName>
</protein>
<dbReference type="SUPFAM" id="SSF56601">
    <property type="entry name" value="beta-lactamase/transpeptidase-like"/>
    <property type="match status" value="1"/>
</dbReference>
<keyword evidence="4" id="KW-1133">Transmembrane helix</keyword>
<dbReference type="Pfam" id="PF13354">
    <property type="entry name" value="Beta-lactamase2"/>
    <property type="match status" value="1"/>
</dbReference>
<sequence>MLKKIILGMVFILIIAIAAGGYAIYSFFPEDDHVATFALNHPDKAAFMLVRNDTVIAQRNIHKKMPLASTVKFIIAIEFAEQASNGTIDAQEKILKSDLLNYYVPNTDGGAHEKWSDSDETLEYGDSIPLQHIAKGMMQYSSNANSEWLMEKLGLVNINKQLEKLELKDHTEIYPFVSSLFITTDLFPDLETDAVVKKVNSLSMNEYTIHSLRIHEKLKKDTEYRNQKLDLNEAIQRIWSDRLPAGSVSDYISIMKKLNSKTYFDTTTQVILDDIIETSMVYNSTKEYYEHLGSKGGSTLFIMNMSLYATDKKGNTTEMAYFFNDLNAQERKKLTMSMHDFDRAVLRNRKMTESIKMYYTD</sequence>
<reference evidence="6 7" key="1">
    <citation type="submission" date="2018-02" db="EMBL/GenBank/DDBJ databases">
        <title>Genomic Encyclopedia of Archaeal and Bacterial Type Strains, Phase II (KMG-II): from individual species to whole genera.</title>
        <authorList>
            <person name="Goeker M."/>
        </authorList>
    </citation>
    <scope>NUCLEOTIDE SEQUENCE [LARGE SCALE GENOMIC DNA]</scope>
    <source>
        <strain evidence="6 7">DSM 16809</strain>
    </source>
</reference>
<dbReference type="OrthoDB" id="975092at2"/>
<dbReference type="PANTHER" id="PTHR35333:SF3">
    <property type="entry name" value="BETA-LACTAMASE-TYPE TRANSPEPTIDASE FOLD CONTAINING PROTEIN"/>
    <property type="match status" value="1"/>
</dbReference>
<dbReference type="InterPro" id="IPR045155">
    <property type="entry name" value="Beta-lactam_cat"/>
</dbReference>
<dbReference type="Gene3D" id="3.40.710.10">
    <property type="entry name" value="DD-peptidase/beta-lactamase superfamily"/>
    <property type="match status" value="1"/>
</dbReference>
<keyword evidence="4" id="KW-0812">Transmembrane</keyword>